<dbReference type="UniPathway" id="UPA00196"/>
<dbReference type="EMBL" id="PYWC01000105">
    <property type="protein sequence ID" value="PWW72497.1"/>
    <property type="molecule type" value="Genomic_DNA"/>
</dbReference>
<evidence type="ECO:0000313" key="14">
    <source>
        <dbReference type="Proteomes" id="UP000246991"/>
    </source>
</evidence>
<feature type="transmembrane region" description="Helical" evidence="12">
    <location>
        <begin position="164"/>
        <end position="190"/>
    </location>
</feature>
<evidence type="ECO:0000256" key="3">
    <source>
        <dbReference type="ARBA" id="ARBA00008698"/>
    </source>
</evidence>
<keyword evidence="6 12" id="KW-0328">Glycosyltransferase</keyword>
<dbReference type="PANTHER" id="PTHR12468">
    <property type="entry name" value="GPI MANNOSYLTRANSFERASE 2"/>
    <property type="match status" value="1"/>
</dbReference>
<dbReference type="AlphaFoldDB" id="A0A317SFE9"/>
<protein>
    <recommendedName>
        <fullName evidence="4 12">GPI mannosyltransferase 2</fullName>
        <ecNumber evidence="12">2.4.1.-</ecNumber>
    </recommendedName>
</protein>
<dbReference type="OrthoDB" id="10252502at2759"/>
<evidence type="ECO:0000256" key="9">
    <source>
        <dbReference type="ARBA" id="ARBA00022824"/>
    </source>
</evidence>
<keyword evidence="14" id="KW-1185">Reference proteome</keyword>
<feature type="transmembrane region" description="Helical" evidence="12">
    <location>
        <begin position="299"/>
        <end position="320"/>
    </location>
</feature>
<evidence type="ECO:0000256" key="12">
    <source>
        <dbReference type="RuleBase" id="RU363112"/>
    </source>
</evidence>
<feature type="transmembrane region" description="Helical" evidence="12">
    <location>
        <begin position="104"/>
        <end position="127"/>
    </location>
</feature>
<accession>A0A317SFE9</accession>
<evidence type="ECO:0000256" key="7">
    <source>
        <dbReference type="ARBA" id="ARBA00022679"/>
    </source>
</evidence>
<comment type="pathway">
    <text evidence="2 12">Glycolipid biosynthesis; glycosylphosphatidylinositol-anchor biosynthesis.</text>
</comment>
<feature type="transmembrane region" description="Helical" evidence="12">
    <location>
        <begin position="231"/>
        <end position="251"/>
    </location>
</feature>
<feature type="transmembrane region" description="Helical" evidence="12">
    <location>
        <begin position="139"/>
        <end position="158"/>
    </location>
</feature>
<feature type="transmembrane region" description="Helical" evidence="12">
    <location>
        <begin position="354"/>
        <end position="372"/>
    </location>
</feature>
<proteinExistence type="inferred from homology"/>
<reference evidence="13 14" key="1">
    <citation type="submission" date="2018-03" db="EMBL/GenBank/DDBJ databases">
        <title>Genomes of Pezizomycetes fungi and the evolution of truffles.</title>
        <authorList>
            <person name="Murat C."/>
            <person name="Payen T."/>
            <person name="Noel B."/>
            <person name="Kuo A."/>
            <person name="Martin F.M."/>
        </authorList>
    </citation>
    <scope>NUCLEOTIDE SEQUENCE [LARGE SCALE GENOMIC DNA]</scope>
    <source>
        <strain evidence="13">091103-1</strain>
    </source>
</reference>
<keyword evidence="7 12" id="KW-0808">Transferase</keyword>
<evidence type="ECO:0000256" key="10">
    <source>
        <dbReference type="ARBA" id="ARBA00022989"/>
    </source>
</evidence>
<evidence type="ECO:0000256" key="2">
    <source>
        <dbReference type="ARBA" id="ARBA00004687"/>
    </source>
</evidence>
<dbReference type="InterPro" id="IPR007315">
    <property type="entry name" value="PIG-V/Gpi18"/>
</dbReference>
<keyword evidence="10 12" id="KW-1133">Transmembrane helix</keyword>
<comment type="subcellular location">
    <subcellularLocation>
        <location evidence="1 12">Endoplasmic reticulum membrane</location>
        <topology evidence="1 12">Multi-pass membrane protein</topology>
    </subcellularLocation>
</comment>
<dbReference type="GO" id="GO:0000009">
    <property type="term" value="F:alpha-1,6-mannosyltransferase activity"/>
    <property type="evidence" value="ECO:0007669"/>
    <property type="project" value="InterPro"/>
</dbReference>
<dbReference type="EC" id="2.4.1.-" evidence="12"/>
<keyword evidence="5 12" id="KW-0337">GPI-anchor biosynthesis</keyword>
<comment type="similarity">
    <text evidence="3 12">Belongs to the PIGV family.</text>
</comment>
<evidence type="ECO:0000256" key="4">
    <source>
        <dbReference type="ARBA" id="ARBA00013795"/>
    </source>
</evidence>
<evidence type="ECO:0000256" key="6">
    <source>
        <dbReference type="ARBA" id="ARBA00022676"/>
    </source>
</evidence>
<feature type="transmembrane region" description="Helical" evidence="12">
    <location>
        <begin position="12"/>
        <end position="30"/>
    </location>
</feature>
<dbReference type="STRING" id="42249.A0A317SFE9"/>
<dbReference type="GO" id="GO:0005789">
    <property type="term" value="C:endoplasmic reticulum membrane"/>
    <property type="evidence" value="ECO:0007669"/>
    <property type="project" value="UniProtKB-SubCell"/>
</dbReference>
<keyword evidence="9 12" id="KW-0256">Endoplasmic reticulum</keyword>
<comment type="caution">
    <text evidence="13">The sequence shown here is derived from an EMBL/GenBank/DDBJ whole genome shotgun (WGS) entry which is preliminary data.</text>
</comment>
<sequence>MPPSTSTITIAFLSWKFLLLAITLLTPAPYDTSTSLILSPPTTLLQSLLEKLTRWDAIYFVKAAHRGYANEQEWAFGYGFVRAVRGVYWALSPALKYMDLPQPYGYALSAVLLANLAHALSTAVLYALTREIFPLNRKLPLMASLLHVISPAGLFLSAPYSESLFALLSFSGMYCYVRGYVVIAGAWMFLATMVRSNGLLSGAVFLLDFWRAGCGLVVGGEGRGWRAVGRLVGLGIGGLLVGAGSAFPQWLAYGRYCLAGVGAGEPRSWCNSMVPSIYFFVQERYWNVGLFRYWTIPNVPLFLLATPALLVLICSGTWAIHGGAGPVAGKLAIPQMLLAVMALLTYHVQIITRLSSGCVVWYWWVACMICAGDVRARWIVHWMVCYALIQGVLFAGFLPPA</sequence>
<evidence type="ECO:0000256" key="11">
    <source>
        <dbReference type="ARBA" id="ARBA00023136"/>
    </source>
</evidence>
<dbReference type="Pfam" id="PF04188">
    <property type="entry name" value="Mannosyl_trans2"/>
    <property type="match status" value="1"/>
</dbReference>
<keyword evidence="11 12" id="KW-0472">Membrane</keyword>
<dbReference type="GO" id="GO:0004376">
    <property type="term" value="F:GPI mannosyltransferase activity"/>
    <property type="evidence" value="ECO:0007669"/>
    <property type="project" value="InterPro"/>
</dbReference>
<feature type="transmembrane region" description="Helical" evidence="12">
    <location>
        <begin position="379"/>
        <end position="398"/>
    </location>
</feature>
<dbReference type="Proteomes" id="UP000246991">
    <property type="component" value="Unassembled WGS sequence"/>
</dbReference>
<name>A0A317SFE9_9PEZI</name>
<organism evidence="13 14">
    <name type="scientific">Tuber magnatum</name>
    <name type="common">white Piedmont truffle</name>
    <dbReference type="NCBI Taxonomy" id="42249"/>
    <lineage>
        <taxon>Eukaryota</taxon>
        <taxon>Fungi</taxon>
        <taxon>Dikarya</taxon>
        <taxon>Ascomycota</taxon>
        <taxon>Pezizomycotina</taxon>
        <taxon>Pezizomycetes</taxon>
        <taxon>Pezizales</taxon>
        <taxon>Tuberaceae</taxon>
        <taxon>Tuber</taxon>
    </lineage>
</organism>
<dbReference type="GO" id="GO:0031501">
    <property type="term" value="C:mannosyltransferase complex"/>
    <property type="evidence" value="ECO:0007669"/>
    <property type="project" value="TreeGrafter"/>
</dbReference>
<evidence type="ECO:0000256" key="5">
    <source>
        <dbReference type="ARBA" id="ARBA00022502"/>
    </source>
</evidence>
<keyword evidence="8 12" id="KW-0812">Transmembrane</keyword>
<evidence type="ECO:0000256" key="8">
    <source>
        <dbReference type="ARBA" id="ARBA00022692"/>
    </source>
</evidence>
<evidence type="ECO:0000313" key="13">
    <source>
        <dbReference type="EMBL" id="PWW72497.1"/>
    </source>
</evidence>
<dbReference type="PANTHER" id="PTHR12468:SF2">
    <property type="entry name" value="GPI MANNOSYLTRANSFERASE 2"/>
    <property type="match status" value="1"/>
</dbReference>
<gene>
    <name evidence="13" type="ORF">C7212DRAFT_360072</name>
</gene>
<dbReference type="GO" id="GO:0006506">
    <property type="term" value="P:GPI anchor biosynthetic process"/>
    <property type="evidence" value="ECO:0007669"/>
    <property type="project" value="UniProtKB-UniPathway"/>
</dbReference>
<comment type="function">
    <text evidence="12">Mannosyltransferase involved in glycosylphosphatidylinositol-anchor biosynthesis.</text>
</comment>
<evidence type="ECO:0000256" key="1">
    <source>
        <dbReference type="ARBA" id="ARBA00004477"/>
    </source>
</evidence>